<reference evidence="1" key="1">
    <citation type="submission" date="2023-06" db="EMBL/GenBank/DDBJ databases">
        <title>Genome-scale phylogeny and comparative genomics of the fungal order Sordariales.</title>
        <authorList>
            <consortium name="Lawrence Berkeley National Laboratory"/>
            <person name="Hensen N."/>
            <person name="Bonometti L."/>
            <person name="Westerberg I."/>
            <person name="Brannstrom I.O."/>
            <person name="Guillou S."/>
            <person name="Cros-Aarteil S."/>
            <person name="Calhoun S."/>
            <person name="Haridas S."/>
            <person name="Kuo A."/>
            <person name="Mondo S."/>
            <person name="Pangilinan J."/>
            <person name="Riley R."/>
            <person name="LaButti K."/>
            <person name="Andreopoulos B."/>
            <person name="Lipzen A."/>
            <person name="Chen C."/>
            <person name="Yanf M."/>
            <person name="Daum C."/>
            <person name="Ng V."/>
            <person name="Clum A."/>
            <person name="Steindorff A."/>
            <person name="Ohm R."/>
            <person name="Martin F."/>
            <person name="Silar P."/>
            <person name="Natvig D."/>
            <person name="Lalanne C."/>
            <person name="Gautier V."/>
            <person name="Ament-velasquez S.L."/>
            <person name="Kruys A."/>
            <person name="Hutchinson M.I."/>
            <person name="Powell A.J."/>
            <person name="Barry K."/>
            <person name="Miller A.N."/>
            <person name="Grigoriev I.V."/>
            <person name="Debuchy R."/>
            <person name="Gladieux P."/>
            <person name="Thoren M.H."/>
            <person name="Johannesson H."/>
        </authorList>
    </citation>
    <scope>NUCLEOTIDE SEQUENCE</scope>
    <source>
        <strain evidence="1">SMH2392-1A</strain>
    </source>
</reference>
<organism evidence="1 2">
    <name type="scientific">Lasiosphaeria miniovina</name>
    <dbReference type="NCBI Taxonomy" id="1954250"/>
    <lineage>
        <taxon>Eukaryota</taxon>
        <taxon>Fungi</taxon>
        <taxon>Dikarya</taxon>
        <taxon>Ascomycota</taxon>
        <taxon>Pezizomycotina</taxon>
        <taxon>Sordariomycetes</taxon>
        <taxon>Sordariomycetidae</taxon>
        <taxon>Sordariales</taxon>
        <taxon>Lasiosphaeriaceae</taxon>
        <taxon>Lasiosphaeria</taxon>
    </lineage>
</organism>
<gene>
    <name evidence="1" type="ORF">B0T26DRAFT_650568</name>
</gene>
<evidence type="ECO:0000313" key="1">
    <source>
        <dbReference type="EMBL" id="KAK0713454.1"/>
    </source>
</evidence>
<comment type="caution">
    <text evidence="1">The sequence shown here is derived from an EMBL/GenBank/DDBJ whole genome shotgun (WGS) entry which is preliminary data.</text>
</comment>
<keyword evidence="2" id="KW-1185">Reference proteome</keyword>
<evidence type="ECO:0000313" key="2">
    <source>
        <dbReference type="Proteomes" id="UP001172101"/>
    </source>
</evidence>
<dbReference type="PANTHER" id="PTHR10039">
    <property type="entry name" value="AMELOGENIN"/>
    <property type="match status" value="1"/>
</dbReference>
<dbReference type="AlphaFoldDB" id="A0AA40ACW9"/>
<name>A0AA40ACW9_9PEZI</name>
<dbReference type="Proteomes" id="UP001172101">
    <property type="component" value="Unassembled WGS sequence"/>
</dbReference>
<dbReference type="PANTHER" id="PTHR10039:SF5">
    <property type="entry name" value="NACHT DOMAIN-CONTAINING PROTEIN"/>
    <property type="match status" value="1"/>
</dbReference>
<dbReference type="RefSeq" id="XP_060294777.1">
    <property type="nucleotide sequence ID" value="XM_060438193.1"/>
</dbReference>
<proteinExistence type="predicted"/>
<protein>
    <submittedName>
        <fullName evidence="1">Uncharacterized protein</fullName>
    </submittedName>
</protein>
<dbReference type="EMBL" id="JAUIRO010000005">
    <property type="protein sequence ID" value="KAK0713454.1"/>
    <property type="molecule type" value="Genomic_DNA"/>
</dbReference>
<feature type="non-terminal residue" evidence="1">
    <location>
        <position position="1"/>
    </location>
</feature>
<accession>A0AA40ACW9</accession>
<sequence length="161" mass="18618">IAAHDYVKVCASSRLWVKFENIFKGCPTLRLQDLTKNDMEIYVSGRLSVSKAIVMLQEKQSNEAKRLISSIVNIASGVFLWVRLVLNSLIKGLDLDDDFEDPTKRLRRLPRGLEELYARILRRIDPSFYLSEAAMLFEVLRTVRQNENLAMIQIRDDEWSG</sequence>
<dbReference type="GeneID" id="85321463"/>